<accession>A0A918M629</accession>
<dbReference type="AlphaFoldDB" id="A0A918M629"/>
<protein>
    <submittedName>
        <fullName evidence="1">Secreted protein</fullName>
    </submittedName>
</protein>
<evidence type="ECO:0000313" key="2">
    <source>
        <dbReference type="Proteomes" id="UP000636661"/>
    </source>
</evidence>
<reference evidence="1" key="1">
    <citation type="journal article" date="2014" name="Int. J. Syst. Evol. Microbiol.">
        <title>Complete genome sequence of Corynebacterium casei LMG S-19264T (=DSM 44701T), isolated from a smear-ripened cheese.</title>
        <authorList>
            <consortium name="US DOE Joint Genome Institute (JGI-PGF)"/>
            <person name="Walter F."/>
            <person name="Albersmeier A."/>
            <person name="Kalinowski J."/>
            <person name="Ruckert C."/>
        </authorList>
    </citation>
    <scope>NUCLEOTIDE SEQUENCE</scope>
    <source>
        <strain evidence="1">JCM 4391</strain>
    </source>
</reference>
<reference evidence="1" key="2">
    <citation type="submission" date="2020-09" db="EMBL/GenBank/DDBJ databases">
        <authorList>
            <person name="Sun Q."/>
            <person name="Ohkuma M."/>
        </authorList>
    </citation>
    <scope>NUCLEOTIDE SEQUENCE</scope>
    <source>
        <strain evidence="1">JCM 4391</strain>
    </source>
</reference>
<sequence>MFSVVGGISAFGAASAAPQKAEPAAAADVPWAVEDFSYPGAAQIEQNQQIVLRRGDGHIRLTTCEGTPDIEVKSRTGQKTYCFDVDAKQGYLALELPDVIGLWTQEHPVRATVTADGKKTTVEAEANGYQALGEGVDKGPRSVLVELRVTG</sequence>
<gene>
    <name evidence="1" type="ORF">GCM10010274_51090</name>
</gene>
<keyword evidence="2" id="KW-1185">Reference proteome</keyword>
<comment type="caution">
    <text evidence="1">The sequence shown here is derived from an EMBL/GenBank/DDBJ whole genome shotgun (WGS) entry which is preliminary data.</text>
</comment>
<dbReference type="EMBL" id="BMTP01000014">
    <property type="protein sequence ID" value="GGU55816.1"/>
    <property type="molecule type" value="Genomic_DNA"/>
</dbReference>
<dbReference type="Proteomes" id="UP000636661">
    <property type="component" value="Unassembled WGS sequence"/>
</dbReference>
<evidence type="ECO:0000313" key="1">
    <source>
        <dbReference type="EMBL" id="GGU55816.1"/>
    </source>
</evidence>
<organism evidence="1 2">
    <name type="scientific">Streptomyces lavendofoliae</name>
    <dbReference type="NCBI Taxonomy" id="67314"/>
    <lineage>
        <taxon>Bacteria</taxon>
        <taxon>Bacillati</taxon>
        <taxon>Actinomycetota</taxon>
        <taxon>Actinomycetes</taxon>
        <taxon>Kitasatosporales</taxon>
        <taxon>Streptomycetaceae</taxon>
        <taxon>Streptomyces</taxon>
    </lineage>
</organism>
<dbReference type="RefSeq" id="WP_229891524.1">
    <property type="nucleotide sequence ID" value="NZ_BMTP01000014.1"/>
</dbReference>
<name>A0A918M629_9ACTN</name>
<proteinExistence type="predicted"/>